<organism evidence="2 3">
    <name type="scientific">Vibrio maritimus</name>
    <dbReference type="NCBI Taxonomy" id="990268"/>
    <lineage>
        <taxon>Bacteria</taxon>
        <taxon>Pseudomonadati</taxon>
        <taxon>Pseudomonadota</taxon>
        <taxon>Gammaproteobacteria</taxon>
        <taxon>Vibrionales</taxon>
        <taxon>Vibrionaceae</taxon>
        <taxon>Vibrio</taxon>
    </lineage>
</organism>
<gene>
    <name evidence="2" type="ORF">JCM19240_842</name>
</gene>
<dbReference type="AlphaFoldDB" id="A0A090T5B2"/>
<protein>
    <submittedName>
        <fullName evidence="2">Uncharacterized protein</fullName>
    </submittedName>
</protein>
<reference evidence="2 3" key="2">
    <citation type="submission" date="2014-09" db="EMBL/GenBank/DDBJ databases">
        <authorList>
            <consortium name="NBRP consortium"/>
            <person name="Sawabe T."/>
            <person name="Meirelles P."/>
            <person name="Nakanishi M."/>
            <person name="Sayaka M."/>
            <person name="Hattori M."/>
            <person name="Ohkuma M."/>
        </authorList>
    </citation>
    <scope>NUCLEOTIDE SEQUENCE [LARGE SCALE GENOMIC DNA]</scope>
    <source>
        <strain evidence="2 3">JCM 19240</strain>
    </source>
</reference>
<evidence type="ECO:0000313" key="3">
    <source>
        <dbReference type="Proteomes" id="UP000029224"/>
    </source>
</evidence>
<dbReference type="Proteomes" id="UP000029224">
    <property type="component" value="Unassembled WGS sequence"/>
</dbReference>
<keyword evidence="1" id="KW-0812">Transmembrane</keyword>
<reference evidence="2 3" key="1">
    <citation type="submission" date="2014-09" db="EMBL/GenBank/DDBJ databases">
        <title>Vibrio maritimus JCM 19240. (C210) whole genome shotgun sequence.</title>
        <authorList>
            <person name="Sawabe T."/>
            <person name="Meirelles P."/>
            <person name="Nakanishi M."/>
            <person name="Sayaka M."/>
            <person name="Hattori M."/>
            <person name="Ohkuma M."/>
        </authorList>
    </citation>
    <scope>NUCLEOTIDE SEQUENCE [LARGE SCALE GENOMIC DNA]</scope>
    <source>
        <strain evidence="2 3">JCM 19240</strain>
    </source>
</reference>
<feature type="transmembrane region" description="Helical" evidence="1">
    <location>
        <begin position="27"/>
        <end position="50"/>
    </location>
</feature>
<evidence type="ECO:0000256" key="1">
    <source>
        <dbReference type="SAM" id="Phobius"/>
    </source>
</evidence>
<keyword evidence="1" id="KW-1133">Transmembrane helix</keyword>
<keyword evidence="1" id="KW-0472">Membrane</keyword>
<sequence length="51" mass="5808">MISPYLFFFKNDMSKGNSNSDEPANHWISTTFTVPYCTVGMAIVIMAFLLR</sequence>
<evidence type="ECO:0000313" key="2">
    <source>
        <dbReference type="EMBL" id="GAL33934.1"/>
    </source>
</evidence>
<accession>A0A090T5B2</accession>
<comment type="caution">
    <text evidence="2">The sequence shown here is derived from an EMBL/GenBank/DDBJ whole genome shotgun (WGS) entry which is preliminary data.</text>
</comment>
<dbReference type="EMBL" id="BBMT01000004">
    <property type="protein sequence ID" value="GAL33934.1"/>
    <property type="molecule type" value="Genomic_DNA"/>
</dbReference>
<name>A0A090T5B2_9VIBR</name>
<proteinExistence type="predicted"/>
<keyword evidence="3" id="KW-1185">Reference proteome</keyword>